<evidence type="ECO:0000256" key="1">
    <source>
        <dbReference type="ARBA" id="ARBA00004370"/>
    </source>
</evidence>
<dbReference type="Pfam" id="PF00001">
    <property type="entry name" value="7tm_1"/>
    <property type="match status" value="1"/>
</dbReference>
<dbReference type="EMBL" id="JAOPHQ010006557">
    <property type="protein sequence ID" value="KAK0131221.1"/>
    <property type="molecule type" value="Genomic_DNA"/>
</dbReference>
<keyword evidence="4 6" id="KW-0472">Membrane</keyword>
<feature type="transmembrane region" description="Helical" evidence="6">
    <location>
        <begin position="20"/>
        <end position="45"/>
    </location>
</feature>
<dbReference type="GO" id="GO:0004984">
    <property type="term" value="F:olfactory receptor activity"/>
    <property type="evidence" value="ECO:0007669"/>
    <property type="project" value="TreeGrafter"/>
</dbReference>
<evidence type="ECO:0000256" key="2">
    <source>
        <dbReference type="ARBA" id="ARBA00022692"/>
    </source>
</evidence>
<reference evidence="8" key="1">
    <citation type="journal article" date="2023" name="Front. Mar. Sci.">
        <title>A new Merluccius polli reference genome to investigate the effects of global change in West African waters.</title>
        <authorList>
            <person name="Mateo J.L."/>
            <person name="Blanco-Fernandez C."/>
            <person name="Garcia-Vazquez E."/>
            <person name="Machado-Schiaffino G."/>
        </authorList>
    </citation>
    <scope>NUCLEOTIDE SEQUENCE</scope>
    <source>
        <strain evidence="8">C29</strain>
        <tissue evidence="8">Fin</tissue>
    </source>
</reference>
<name>A0AA47NLS0_MERPO</name>
<feature type="region of interest" description="Disordered" evidence="5">
    <location>
        <begin position="491"/>
        <end position="531"/>
    </location>
</feature>
<dbReference type="InterPro" id="IPR052921">
    <property type="entry name" value="GPCR1_Superfamily_Member"/>
</dbReference>
<dbReference type="Gene3D" id="1.20.1070.10">
    <property type="entry name" value="Rhodopsin 7-helix transmembrane proteins"/>
    <property type="match status" value="1"/>
</dbReference>
<keyword evidence="8" id="KW-0675">Receptor</keyword>
<comment type="caution">
    <text evidence="8">The sequence shown here is derived from an EMBL/GenBank/DDBJ whole genome shotgun (WGS) entry which is preliminary data.</text>
</comment>
<dbReference type="GO" id="GO:0016020">
    <property type="term" value="C:membrane"/>
    <property type="evidence" value="ECO:0007669"/>
    <property type="project" value="UniProtKB-SubCell"/>
</dbReference>
<evidence type="ECO:0000256" key="6">
    <source>
        <dbReference type="SAM" id="Phobius"/>
    </source>
</evidence>
<feature type="transmembrane region" description="Helical" evidence="6">
    <location>
        <begin position="195"/>
        <end position="213"/>
    </location>
</feature>
<gene>
    <name evidence="8" type="primary">or131-2_14</name>
    <name evidence="8" type="ORF">N1851_034087</name>
</gene>
<dbReference type="InterPro" id="IPR017452">
    <property type="entry name" value="GPCR_Rhodpsn_7TM"/>
</dbReference>
<dbReference type="SUPFAM" id="SSF81321">
    <property type="entry name" value="Family A G protein-coupled receptor-like"/>
    <property type="match status" value="1"/>
</dbReference>
<evidence type="ECO:0000256" key="5">
    <source>
        <dbReference type="SAM" id="MobiDB-lite"/>
    </source>
</evidence>
<dbReference type="GO" id="GO:0004930">
    <property type="term" value="F:G protein-coupled receptor activity"/>
    <property type="evidence" value="ECO:0007669"/>
    <property type="project" value="InterPro"/>
</dbReference>
<evidence type="ECO:0000256" key="3">
    <source>
        <dbReference type="ARBA" id="ARBA00022989"/>
    </source>
</evidence>
<dbReference type="InterPro" id="IPR000276">
    <property type="entry name" value="GPCR_Rhodpsn"/>
</dbReference>
<keyword evidence="3 6" id="KW-1133">Transmembrane helix</keyword>
<proteinExistence type="predicted"/>
<feature type="compositionally biased region" description="Polar residues" evidence="5">
    <location>
        <begin position="500"/>
        <end position="522"/>
    </location>
</feature>
<keyword evidence="9" id="KW-1185">Reference proteome</keyword>
<dbReference type="PANTHER" id="PTHR26451">
    <property type="entry name" value="G_PROTEIN_RECEP_F1_2 DOMAIN-CONTAINING PROTEIN"/>
    <property type="match status" value="1"/>
</dbReference>
<feature type="transmembrane region" description="Helical" evidence="6">
    <location>
        <begin position="57"/>
        <end position="82"/>
    </location>
</feature>
<comment type="subcellular location">
    <subcellularLocation>
        <location evidence="1">Membrane</location>
    </subcellularLocation>
</comment>
<dbReference type="FunFam" id="1.20.1070.10:FF:000096">
    <property type="entry name" value="Odorant receptor 131-2"/>
    <property type="match status" value="1"/>
</dbReference>
<feature type="transmembrane region" description="Helical" evidence="6">
    <location>
        <begin position="88"/>
        <end position="115"/>
    </location>
</feature>
<feature type="transmembrane region" description="Helical" evidence="6">
    <location>
        <begin position="136"/>
        <end position="161"/>
    </location>
</feature>
<feature type="region of interest" description="Disordered" evidence="5">
    <location>
        <begin position="327"/>
        <end position="347"/>
    </location>
</feature>
<protein>
    <submittedName>
        <fullName evidence="8">Odorant receptor 131-2</fullName>
    </submittedName>
</protein>
<dbReference type="GO" id="GO:0005549">
    <property type="term" value="F:odorant binding"/>
    <property type="evidence" value="ECO:0007669"/>
    <property type="project" value="TreeGrafter"/>
</dbReference>
<feature type="transmembrane region" description="Helical" evidence="6">
    <location>
        <begin position="234"/>
        <end position="253"/>
    </location>
</feature>
<evidence type="ECO:0000256" key="4">
    <source>
        <dbReference type="ARBA" id="ARBA00023136"/>
    </source>
</evidence>
<organism evidence="8 9">
    <name type="scientific">Merluccius polli</name>
    <name type="common">Benguela hake</name>
    <name type="synonym">Merluccius cadenati</name>
    <dbReference type="NCBI Taxonomy" id="89951"/>
    <lineage>
        <taxon>Eukaryota</taxon>
        <taxon>Metazoa</taxon>
        <taxon>Chordata</taxon>
        <taxon>Craniata</taxon>
        <taxon>Vertebrata</taxon>
        <taxon>Euteleostomi</taxon>
        <taxon>Actinopterygii</taxon>
        <taxon>Neopterygii</taxon>
        <taxon>Teleostei</taxon>
        <taxon>Neoteleostei</taxon>
        <taxon>Acanthomorphata</taxon>
        <taxon>Zeiogadaria</taxon>
        <taxon>Gadariae</taxon>
        <taxon>Gadiformes</taxon>
        <taxon>Gadoidei</taxon>
        <taxon>Merlucciidae</taxon>
        <taxon>Merluccius</taxon>
    </lineage>
</organism>
<evidence type="ECO:0000313" key="9">
    <source>
        <dbReference type="Proteomes" id="UP001174136"/>
    </source>
</evidence>
<sequence length="606" mass="66181">MPNSFQPQQNSSTIGVNKLAGVRVVFSFVPCFIFLYINCVMLYTLRSKTVFRETSRYLLLYSLLLAETLQMAVTQLMFLLAIGSKFMTRLVCLLMLTLTIITTVISPFNLALMSLERYVAVCFPLRYANIVNATSTYGAIAVVWAVSFANMLVRVLMLMVLDPRPLGLLMTCTKEAIFHLKIFSEFENSFVCAEFVSVGMIIICSYVGVIIAAKSASTDKASTNKARKTVLLHMIQLCLSLCSTLVTTIQTGLSGKVDRLTFIDIRFALFVCLINLPRSYHLTVSKLKKSIAFLKAELREKDTLILEFSTVATAQAKHLAVLGSSGCGNRTGTSPPHSPDCSTPETVNDPTLPWTGSIIVGDPEPEDVSAQPDVPWVRVGARPRAMASSTPCCVPAEARSLIGGGRVKAPVSSTTCQPEHWSVAREGKHGAKRLSPPPPPRDLPLANRFDSLDRQDFPPLESHSHCPVVKTSSSSRCKLLKEAVIRRSSGGPIHRLRNGTAGTPSKYTASSLQHSPATTIHPQSAAEDTPHDRSPVLVVELLWSNMWRSADAALPATQDINDVIPQLLSQRLSVSTVVAVVGTCDLKLQQSEKLKDDYISLISTTV</sequence>
<dbReference type="CDD" id="cd00637">
    <property type="entry name" value="7tm_classA_rhodopsin-like"/>
    <property type="match status" value="1"/>
</dbReference>
<dbReference type="PANTHER" id="PTHR26451:SF866">
    <property type="entry name" value="ODORANT RECEPTOR-RELATED"/>
    <property type="match status" value="1"/>
</dbReference>
<evidence type="ECO:0000259" key="7">
    <source>
        <dbReference type="PROSITE" id="PS50262"/>
    </source>
</evidence>
<accession>A0AA47NLS0</accession>
<feature type="domain" description="G-protein coupled receptors family 1 profile" evidence="7">
    <location>
        <begin position="37"/>
        <end position="242"/>
    </location>
</feature>
<dbReference type="PROSITE" id="PS50262">
    <property type="entry name" value="G_PROTEIN_RECEP_F1_2"/>
    <property type="match status" value="1"/>
</dbReference>
<keyword evidence="2 6" id="KW-0812">Transmembrane</keyword>
<dbReference type="Proteomes" id="UP001174136">
    <property type="component" value="Unassembled WGS sequence"/>
</dbReference>
<dbReference type="AlphaFoldDB" id="A0AA47NLS0"/>
<feature type="region of interest" description="Disordered" evidence="5">
    <location>
        <begin position="352"/>
        <end position="371"/>
    </location>
</feature>
<evidence type="ECO:0000313" key="8">
    <source>
        <dbReference type="EMBL" id="KAK0131221.1"/>
    </source>
</evidence>